<proteinExistence type="predicted"/>
<keyword evidence="2" id="KW-1185">Reference proteome</keyword>
<reference evidence="1" key="1">
    <citation type="submission" date="2020-05" db="EMBL/GenBank/DDBJ databases">
        <title>WGS assembly of Panicum virgatum.</title>
        <authorList>
            <person name="Lovell J.T."/>
            <person name="Jenkins J."/>
            <person name="Shu S."/>
            <person name="Juenger T.E."/>
            <person name="Schmutz J."/>
        </authorList>
    </citation>
    <scope>NUCLEOTIDE SEQUENCE</scope>
    <source>
        <strain evidence="1">AP13</strain>
    </source>
</reference>
<comment type="caution">
    <text evidence="1">The sequence shown here is derived from an EMBL/GenBank/DDBJ whole genome shotgun (WGS) entry which is preliminary data.</text>
</comment>
<name>A0A8T0SQW7_PANVG</name>
<organism evidence="1 2">
    <name type="scientific">Panicum virgatum</name>
    <name type="common">Blackwell switchgrass</name>
    <dbReference type="NCBI Taxonomy" id="38727"/>
    <lineage>
        <taxon>Eukaryota</taxon>
        <taxon>Viridiplantae</taxon>
        <taxon>Streptophyta</taxon>
        <taxon>Embryophyta</taxon>
        <taxon>Tracheophyta</taxon>
        <taxon>Spermatophyta</taxon>
        <taxon>Magnoliopsida</taxon>
        <taxon>Liliopsida</taxon>
        <taxon>Poales</taxon>
        <taxon>Poaceae</taxon>
        <taxon>PACMAD clade</taxon>
        <taxon>Panicoideae</taxon>
        <taxon>Panicodae</taxon>
        <taxon>Paniceae</taxon>
        <taxon>Panicinae</taxon>
        <taxon>Panicum</taxon>
        <taxon>Panicum sect. Hiantes</taxon>
    </lineage>
</organism>
<gene>
    <name evidence="1" type="ORF">PVAP13_5KG627407</name>
</gene>
<dbReference type="Proteomes" id="UP000823388">
    <property type="component" value="Chromosome 5K"/>
</dbReference>
<evidence type="ECO:0000313" key="2">
    <source>
        <dbReference type="Proteomes" id="UP000823388"/>
    </source>
</evidence>
<dbReference type="AlphaFoldDB" id="A0A8T0SQW7"/>
<accession>A0A8T0SQW7</accession>
<sequence>MTCSTSPGLGDESISLLAALLQRPCHYRVTPDLTPAQAGCVPGCSLAGWIAPANERTTTSSSITRSLSVLLHPGHGTHAGHSGHGRVLVLGSGVVACSCCGDVNMGVARHWQCVRGSLTCCAARRITCCCPRPEVPGSRSLVQGRVWFLPRKLLHKKTNTCMEY</sequence>
<protein>
    <submittedName>
        <fullName evidence="1">Uncharacterized protein</fullName>
    </submittedName>
</protein>
<evidence type="ECO:0000313" key="1">
    <source>
        <dbReference type="EMBL" id="KAG2601942.1"/>
    </source>
</evidence>
<dbReference type="EMBL" id="CM029045">
    <property type="protein sequence ID" value="KAG2601942.1"/>
    <property type="molecule type" value="Genomic_DNA"/>
</dbReference>